<dbReference type="Proteomes" id="UP000189705">
    <property type="component" value="Unplaced"/>
</dbReference>
<evidence type="ECO:0000313" key="3">
    <source>
        <dbReference type="Proteomes" id="UP000189705"/>
    </source>
</evidence>
<dbReference type="InterPro" id="IPR010736">
    <property type="entry name" value="SHIPPO-rpt"/>
</dbReference>
<dbReference type="InParanoid" id="A0A3Q0HL22"/>
<keyword evidence="3" id="KW-1185">Reference proteome</keyword>
<proteinExistence type="predicted"/>
<protein>
    <submittedName>
        <fullName evidence="4">Outer dense fiber protein 3B isoform X1</fullName>
    </submittedName>
</protein>
<feature type="region of interest" description="Disordered" evidence="1">
    <location>
        <begin position="237"/>
        <end position="258"/>
    </location>
</feature>
<dbReference type="STRING" id="38654.A0A3Q0HL22"/>
<evidence type="ECO:0000313" key="4">
    <source>
        <dbReference type="RefSeq" id="XP_025071235.1"/>
    </source>
</evidence>
<feature type="signal peptide" evidence="2">
    <location>
        <begin position="1"/>
        <end position="28"/>
    </location>
</feature>
<dbReference type="GO" id="GO:0005856">
    <property type="term" value="C:cytoskeleton"/>
    <property type="evidence" value="ECO:0007669"/>
    <property type="project" value="TreeGrafter"/>
</dbReference>
<evidence type="ECO:0000256" key="2">
    <source>
        <dbReference type="SAM" id="SignalP"/>
    </source>
</evidence>
<dbReference type="InterPro" id="IPR051291">
    <property type="entry name" value="CIMAP"/>
</dbReference>
<keyword evidence="2" id="KW-0732">Signal</keyword>
<dbReference type="GeneID" id="102388137"/>
<dbReference type="PANTHER" id="PTHR21580">
    <property type="entry name" value="SHIPPO-1-RELATED"/>
    <property type="match status" value="1"/>
</dbReference>
<dbReference type="PANTHER" id="PTHR21580:SF19">
    <property type="entry name" value="OUTER DENSE FIBER PROTEIN 3B"/>
    <property type="match status" value="1"/>
</dbReference>
<feature type="chain" id="PRO_5017961704" evidence="2">
    <location>
        <begin position="29"/>
        <end position="282"/>
    </location>
</feature>
<evidence type="ECO:0000256" key="1">
    <source>
        <dbReference type="SAM" id="MobiDB-lite"/>
    </source>
</evidence>
<name>A0A3Q0HL22_ALLSI</name>
<dbReference type="AlphaFoldDB" id="A0A3Q0HL22"/>
<dbReference type="Pfam" id="PF07004">
    <property type="entry name" value="SHIPPO-rpt"/>
    <property type="match status" value="5"/>
</dbReference>
<gene>
    <name evidence="4" type="primary">ODF3B</name>
</gene>
<dbReference type="CTD" id="440836"/>
<reference evidence="4" key="1">
    <citation type="submission" date="2025-08" db="UniProtKB">
        <authorList>
            <consortium name="RefSeq"/>
        </authorList>
    </citation>
    <scope>IDENTIFICATION</scope>
</reference>
<organism evidence="3 4">
    <name type="scientific">Alligator sinensis</name>
    <name type="common">Chinese alligator</name>
    <dbReference type="NCBI Taxonomy" id="38654"/>
    <lineage>
        <taxon>Eukaryota</taxon>
        <taxon>Metazoa</taxon>
        <taxon>Chordata</taxon>
        <taxon>Craniata</taxon>
        <taxon>Vertebrata</taxon>
        <taxon>Euteleostomi</taxon>
        <taxon>Archelosauria</taxon>
        <taxon>Archosauria</taxon>
        <taxon>Crocodylia</taxon>
        <taxon>Alligatoridae</taxon>
        <taxon>Alligatorinae</taxon>
        <taxon>Alligator</taxon>
    </lineage>
</organism>
<accession>A0A3Q0HL22</accession>
<sequence length="282" mass="31009">MGPWHWGNSCHLLTRLLPPLAAPRPCRAPSMSADVWVGPWRPHRPRGPIAALYSSPGPKYGLPTNVGYQLHDPSRFRAPAYSFGLRRFQQEDDCSPGPAYMLPAKTTMKGKDGTPAYSIHGRPRDLQSFRTPGPGRYYPEKAGKWAFPTAPIYSLASRTKEFSNDQTPGPAAYGLPPMMGPKVIGKSSAPNYSILGRSLIGSFCEDLCKTPGPCNYRAVDSNVYKTRAPQFSMLARNMLPGDNTQKPGPGTYSPEKYSQHRGQTFGIRHSDYLAPLIVDVAD</sequence>
<dbReference type="RefSeq" id="XP_025071235.1">
    <property type="nucleotide sequence ID" value="XM_025215450.1"/>
</dbReference>